<dbReference type="RefSeq" id="WP_154572639.1">
    <property type="nucleotide sequence ID" value="NZ_VUNB01000004.1"/>
</dbReference>
<sequence length="167" mass="19181">MEHSSYFPLFVDLGRKKILFFGGGKIATRRIGVMSKFTNNIYLISPRATEILDEMSRKNQINWIRDSYDPSYLEDADVVFAATGDPDTDQKIVNHCRERNILVNAASNHQLCDFYFPAVIDKNQTVIGINGSGVDHSGVKELRIRIEEMLDEEYQHENKQDCHGRQK</sequence>
<dbReference type="PANTHER" id="PTHR35330">
    <property type="entry name" value="SIROHEME BIOSYNTHESIS PROTEIN MET8"/>
    <property type="match status" value="1"/>
</dbReference>
<dbReference type="NCBIfam" id="TIGR01470">
    <property type="entry name" value="cysG_Nterm"/>
    <property type="match status" value="1"/>
</dbReference>
<evidence type="ECO:0000256" key="2">
    <source>
        <dbReference type="ARBA" id="ARBA00012400"/>
    </source>
</evidence>
<dbReference type="GO" id="GO:0019354">
    <property type="term" value="P:siroheme biosynthetic process"/>
    <property type="evidence" value="ECO:0007669"/>
    <property type="project" value="UniProtKB-UniPathway"/>
</dbReference>
<gene>
    <name evidence="7" type="ORF">FYJ66_06165</name>
</gene>
<evidence type="ECO:0000256" key="5">
    <source>
        <dbReference type="ARBA" id="ARBA00023244"/>
    </source>
</evidence>
<evidence type="ECO:0000313" key="7">
    <source>
        <dbReference type="EMBL" id="MST69175.1"/>
    </source>
</evidence>
<comment type="pathway">
    <text evidence="1">Porphyrin-containing compound metabolism; siroheme biosynthesis; sirohydrochlorin from precorrin-2: step 1/1.</text>
</comment>
<organism evidence="7">
    <name type="scientific">Baileyella intestinalis</name>
    <dbReference type="NCBI Taxonomy" id="2606709"/>
    <lineage>
        <taxon>Bacteria</taxon>
        <taxon>Bacillati</taxon>
        <taxon>Bacillota</taxon>
        <taxon>Clostridia</taxon>
        <taxon>Peptostreptococcales</taxon>
        <taxon>Anaerovoracaceae</taxon>
        <taxon>Baileyella</taxon>
    </lineage>
</organism>
<dbReference type="PANTHER" id="PTHR35330:SF1">
    <property type="entry name" value="SIROHEME BIOSYNTHESIS PROTEIN MET8"/>
    <property type="match status" value="1"/>
</dbReference>
<evidence type="ECO:0000256" key="3">
    <source>
        <dbReference type="ARBA" id="ARBA00023002"/>
    </source>
</evidence>
<evidence type="ECO:0000256" key="1">
    <source>
        <dbReference type="ARBA" id="ARBA00005010"/>
    </source>
</evidence>
<evidence type="ECO:0000256" key="4">
    <source>
        <dbReference type="ARBA" id="ARBA00023027"/>
    </source>
</evidence>
<accession>A0A6A8M751</accession>
<dbReference type="InterPro" id="IPR028161">
    <property type="entry name" value="Met8-like"/>
</dbReference>
<dbReference type="GO" id="GO:0004325">
    <property type="term" value="F:ferrochelatase activity"/>
    <property type="evidence" value="ECO:0007669"/>
    <property type="project" value="InterPro"/>
</dbReference>
<dbReference type="Gene3D" id="3.40.50.720">
    <property type="entry name" value="NAD(P)-binding Rossmann-like Domain"/>
    <property type="match status" value="1"/>
</dbReference>
<dbReference type="SUPFAM" id="SSF51735">
    <property type="entry name" value="NAD(P)-binding Rossmann-fold domains"/>
    <property type="match status" value="1"/>
</dbReference>
<dbReference type="GO" id="GO:0043115">
    <property type="term" value="F:precorrin-2 dehydrogenase activity"/>
    <property type="evidence" value="ECO:0007669"/>
    <property type="project" value="UniProtKB-EC"/>
</dbReference>
<comment type="caution">
    <text evidence="7">The sequence shown here is derived from an EMBL/GenBank/DDBJ whole genome shotgun (WGS) entry which is preliminary data.</text>
</comment>
<name>A0A6A8M751_9FIRM</name>
<dbReference type="UniPathway" id="UPA00262">
    <property type="reaction ID" value="UER00222"/>
</dbReference>
<proteinExistence type="predicted"/>
<keyword evidence="5" id="KW-0627">Porphyrin biosynthesis</keyword>
<dbReference type="EMBL" id="VUNB01000004">
    <property type="protein sequence ID" value="MST69175.1"/>
    <property type="molecule type" value="Genomic_DNA"/>
</dbReference>
<evidence type="ECO:0000256" key="6">
    <source>
        <dbReference type="ARBA" id="ARBA00047561"/>
    </source>
</evidence>
<comment type="catalytic activity">
    <reaction evidence="6">
        <text>precorrin-2 + NAD(+) = sirohydrochlorin + NADH + 2 H(+)</text>
        <dbReference type="Rhea" id="RHEA:15613"/>
        <dbReference type="ChEBI" id="CHEBI:15378"/>
        <dbReference type="ChEBI" id="CHEBI:57540"/>
        <dbReference type="ChEBI" id="CHEBI:57945"/>
        <dbReference type="ChEBI" id="CHEBI:58351"/>
        <dbReference type="ChEBI" id="CHEBI:58827"/>
        <dbReference type="EC" id="1.3.1.76"/>
    </reaction>
</comment>
<protein>
    <recommendedName>
        <fullName evidence="2">precorrin-2 dehydrogenase</fullName>
        <ecNumber evidence="2">1.3.1.76</ecNumber>
    </recommendedName>
</protein>
<keyword evidence="3" id="KW-0560">Oxidoreductase</keyword>
<dbReference type="InterPro" id="IPR036291">
    <property type="entry name" value="NAD(P)-bd_dom_sf"/>
</dbReference>
<dbReference type="Pfam" id="PF13241">
    <property type="entry name" value="NAD_binding_7"/>
    <property type="match status" value="1"/>
</dbReference>
<dbReference type="InterPro" id="IPR006367">
    <property type="entry name" value="Sirohaem_synthase_N"/>
</dbReference>
<keyword evidence="4" id="KW-0520">NAD</keyword>
<dbReference type="AlphaFoldDB" id="A0A6A8M751"/>
<dbReference type="EC" id="1.3.1.76" evidence="2"/>
<reference evidence="7" key="1">
    <citation type="submission" date="2019-09" db="EMBL/GenBank/DDBJ databases">
        <title>In-depth cultivation of the pig gut microbiome towards novel bacterial diversity and tailored functional studies.</title>
        <authorList>
            <person name="Wylensek D."/>
            <person name="Hitch T.C.A."/>
            <person name="Clavel T."/>
        </authorList>
    </citation>
    <scope>NUCLEOTIDE SEQUENCE</scope>
    <source>
        <strain evidence="7">RF-744-FAT-WT-3</strain>
    </source>
</reference>